<protein>
    <submittedName>
        <fullName evidence="1">Uncharacterized protein</fullName>
    </submittedName>
</protein>
<gene>
    <name evidence="1" type="ORF">Tci_411080</name>
</gene>
<name>A0A699HJJ7_TANCI</name>
<proteinExistence type="predicted"/>
<accession>A0A699HJJ7</accession>
<dbReference type="AlphaFoldDB" id="A0A699HJJ7"/>
<sequence>MGIVPTEMKLIPKHTQQGISHEVSCKERSPLYTLGRNWVNTYAIRNTKLFSGIEDSHHVPSDAMHNPSQPLKVLIFVEDSWNEEPCSDVYQVGDEREVDVPRSFNWTPSELIMDDGVLPERGGPTTLEHVVSCIVGREAHCSTGFEERIVGYKLDPTSVE</sequence>
<dbReference type="EMBL" id="BKCJ010174612">
    <property type="protein sequence ID" value="GEY39106.1"/>
    <property type="molecule type" value="Genomic_DNA"/>
</dbReference>
<organism evidence="1">
    <name type="scientific">Tanacetum cinerariifolium</name>
    <name type="common">Dalmatian daisy</name>
    <name type="synonym">Chrysanthemum cinerariifolium</name>
    <dbReference type="NCBI Taxonomy" id="118510"/>
    <lineage>
        <taxon>Eukaryota</taxon>
        <taxon>Viridiplantae</taxon>
        <taxon>Streptophyta</taxon>
        <taxon>Embryophyta</taxon>
        <taxon>Tracheophyta</taxon>
        <taxon>Spermatophyta</taxon>
        <taxon>Magnoliopsida</taxon>
        <taxon>eudicotyledons</taxon>
        <taxon>Gunneridae</taxon>
        <taxon>Pentapetalae</taxon>
        <taxon>asterids</taxon>
        <taxon>campanulids</taxon>
        <taxon>Asterales</taxon>
        <taxon>Asteraceae</taxon>
        <taxon>Asteroideae</taxon>
        <taxon>Anthemideae</taxon>
        <taxon>Anthemidinae</taxon>
        <taxon>Tanacetum</taxon>
    </lineage>
</organism>
<comment type="caution">
    <text evidence="1">The sequence shown here is derived from an EMBL/GenBank/DDBJ whole genome shotgun (WGS) entry which is preliminary data.</text>
</comment>
<evidence type="ECO:0000313" key="1">
    <source>
        <dbReference type="EMBL" id="GEY39106.1"/>
    </source>
</evidence>
<reference evidence="1" key="1">
    <citation type="journal article" date="2019" name="Sci. Rep.">
        <title>Draft genome of Tanacetum cinerariifolium, the natural source of mosquito coil.</title>
        <authorList>
            <person name="Yamashiro T."/>
            <person name="Shiraishi A."/>
            <person name="Satake H."/>
            <person name="Nakayama K."/>
        </authorList>
    </citation>
    <scope>NUCLEOTIDE SEQUENCE</scope>
</reference>